<dbReference type="PANTHER" id="PTHR34109">
    <property type="entry name" value="BNAUNNG04460D PROTEIN-RELATED"/>
    <property type="match status" value="1"/>
</dbReference>
<comment type="caution">
    <text evidence="3">The sequence shown here is derived from an EMBL/GenBank/DDBJ whole genome shotgun (WGS) entry which is preliminary data.</text>
</comment>
<name>A0ABU4K8N5_9ACTN</name>
<feature type="domain" description="VOC" evidence="2">
    <location>
        <begin position="31"/>
        <end position="148"/>
    </location>
</feature>
<sequence>MTENTPSPTPTPTHTPTPTPTATPVQAVPEGYTTVTPWIIGSDTAGLIDYLERAFGAEDLGRFVLEDGTIGHAELRIGNGRLMAFDSPPGWAPTPAFLRLYVEDARAVHRRAVEAGGASVTEVTHLFFGDLVGRVRDPYGNLWWIQTHIEDVDEDEMNRRLGDPVFTQAMEYVQGALPSPPGGGEDDGAGTRPVR</sequence>
<organism evidence="3 4">
    <name type="scientific">Streptomyces roseolus</name>
    <dbReference type="NCBI Taxonomy" id="67358"/>
    <lineage>
        <taxon>Bacteria</taxon>
        <taxon>Bacillati</taxon>
        <taxon>Actinomycetota</taxon>
        <taxon>Actinomycetes</taxon>
        <taxon>Kitasatosporales</taxon>
        <taxon>Streptomycetaceae</taxon>
        <taxon>Streptomyces</taxon>
    </lineage>
</organism>
<dbReference type="Pfam" id="PF00903">
    <property type="entry name" value="Glyoxalase"/>
    <property type="match status" value="1"/>
</dbReference>
<dbReference type="CDD" id="cd07246">
    <property type="entry name" value="VOC_like"/>
    <property type="match status" value="1"/>
</dbReference>
<dbReference type="PROSITE" id="PS51819">
    <property type="entry name" value="VOC"/>
    <property type="match status" value="1"/>
</dbReference>
<dbReference type="EMBL" id="JAWJZF010000377">
    <property type="protein sequence ID" value="MDX2294118.1"/>
    <property type="molecule type" value="Genomic_DNA"/>
</dbReference>
<evidence type="ECO:0000313" key="4">
    <source>
        <dbReference type="Proteomes" id="UP001278571"/>
    </source>
</evidence>
<dbReference type="Gene3D" id="3.30.720.110">
    <property type="match status" value="1"/>
</dbReference>
<dbReference type="SUPFAM" id="SSF54593">
    <property type="entry name" value="Glyoxalase/Bleomycin resistance protein/Dihydroxybiphenyl dioxygenase"/>
    <property type="match status" value="1"/>
</dbReference>
<dbReference type="InterPro" id="IPR029068">
    <property type="entry name" value="Glyas_Bleomycin-R_OHBP_Dase"/>
</dbReference>
<dbReference type="RefSeq" id="WP_319010440.1">
    <property type="nucleotide sequence ID" value="NZ_JAWJZF010000377.1"/>
</dbReference>
<accession>A0ABU4K8N5</accession>
<protein>
    <submittedName>
        <fullName evidence="3">VOC family protein</fullName>
    </submittedName>
</protein>
<keyword evidence="4" id="KW-1185">Reference proteome</keyword>
<dbReference type="Proteomes" id="UP001278571">
    <property type="component" value="Unassembled WGS sequence"/>
</dbReference>
<dbReference type="Gene3D" id="3.30.720.120">
    <property type="match status" value="1"/>
</dbReference>
<dbReference type="InterPro" id="IPR037523">
    <property type="entry name" value="VOC_core"/>
</dbReference>
<evidence type="ECO:0000313" key="3">
    <source>
        <dbReference type="EMBL" id="MDX2294118.1"/>
    </source>
</evidence>
<gene>
    <name evidence="3" type="ORF">R2363_18300</name>
</gene>
<evidence type="ECO:0000259" key="2">
    <source>
        <dbReference type="PROSITE" id="PS51819"/>
    </source>
</evidence>
<reference evidence="3 4" key="1">
    <citation type="submission" date="2023-10" db="EMBL/GenBank/DDBJ databases">
        <authorList>
            <person name="Wang X.X."/>
        </authorList>
    </citation>
    <scope>NUCLEOTIDE SEQUENCE [LARGE SCALE GENOMIC DNA]</scope>
    <source>
        <strain evidence="3 4">NBRC 12816</strain>
    </source>
</reference>
<feature type="region of interest" description="Disordered" evidence="1">
    <location>
        <begin position="1"/>
        <end position="26"/>
    </location>
</feature>
<dbReference type="PANTHER" id="PTHR34109:SF1">
    <property type="entry name" value="VOC DOMAIN-CONTAINING PROTEIN"/>
    <property type="match status" value="1"/>
</dbReference>
<feature type="region of interest" description="Disordered" evidence="1">
    <location>
        <begin position="174"/>
        <end position="195"/>
    </location>
</feature>
<evidence type="ECO:0000256" key="1">
    <source>
        <dbReference type="SAM" id="MobiDB-lite"/>
    </source>
</evidence>
<dbReference type="InterPro" id="IPR004360">
    <property type="entry name" value="Glyas_Fos-R_dOase_dom"/>
</dbReference>
<proteinExistence type="predicted"/>
<feature type="compositionally biased region" description="Pro residues" evidence="1">
    <location>
        <begin position="7"/>
        <end position="21"/>
    </location>
</feature>